<dbReference type="Gene3D" id="3.40.50.410">
    <property type="entry name" value="von Willebrand factor, type A domain"/>
    <property type="match status" value="1"/>
</dbReference>
<feature type="transmembrane region" description="Helical" evidence="6">
    <location>
        <begin position="54"/>
        <end position="73"/>
    </location>
</feature>
<dbReference type="Proteomes" id="UP000075260">
    <property type="component" value="Unassembled WGS sequence"/>
</dbReference>
<dbReference type="InterPro" id="IPR050768">
    <property type="entry name" value="UPF0353/GerABKA_families"/>
</dbReference>
<feature type="compositionally biased region" description="Low complexity" evidence="5">
    <location>
        <begin position="363"/>
        <end position="384"/>
    </location>
</feature>
<evidence type="ECO:0000256" key="5">
    <source>
        <dbReference type="SAM" id="MobiDB-lite"/>
    </source>
</evidence>
<feature type="transmembrane region" description="Helical" evidence="6">
    <location>
        <begin position="6"/>
        <end position="33"/>
    </location>
</feature>
<dbReference type="AlphaFoldDB" id="A0A150QHN5"/>
<accession>A0A150QHN5</accession>
<feature type="domain" description="VWFA" evidence="7">
    <location>
        <begin position="90"/>
        <end position="296"/>
    </location>
</feature>
<proteinExistence type="predicted"/>
<feature type="transmembrane region" description="Helical" evidence="6">
    <location>
        <begin position="315"/>
        <end position="333"/>
    </location>
</feature>
<name>A0A150QHN5_SORCE</name>
<dbReference type="RefSeq" id="WP_061609830.1">
    <property type="nucleotide sequence ID" value="NZ_CP162579.1"/>
</dbReference>
<evidence type="ECO:0000256" key="6">
    <source>
        <dbReference type="SAM" id="Phobius"/>
    </source>
</evidence>
<keyword evidence="1" id="KW-1003">Cell membrane</keyword>
<dbReference type="InterPro" id="IPR002035">
    <property type="entry name" value="VWF_A"/>
</dbReference>
<dbReference type="PANTHER" id="PTHR22550:SF5">
    <property type="entry name" value="LEUCINE ZIPPER PROTEIN 4"/>
    <property type="match status" value="1"/>
</dbReference>
<dbReference type="OrthoDB" id="9807628at2"/>
<reference evidence="8 9" key="1">
    <citation type="submission" date="2014-02" db="EMBL/GenBank/DDBJ databases">
        <title>The small core and large imbalanced accessory genome model reveals a collaborative survival strategy of Sorangium cellulosum strains in nature.</title>
        <authorList>
            <person name="Han K."/>
            <person name="Peng R."/>
            <person name="Blom J."/>
            <person name="Li Y.-Z."/>
        </authorList>
    </citation>
    <scope>NUCLEOTIDE SEQUENCE [LARGE SCALE GENOMIC DNA]</scope>
    <source>
        <strain evidence="8 9">So0008-312</strain>
    </source>
</reference>
<evidence type="ECO:0000256" key="2">
    <source>
        <dbReference type="ARBA" id="ARBA00022692"/>
    </source>
</evidence>
<evidence type="ECO:0000313" key="8">
    <source>
        <dbReference type="EMBL" id="KYF67489.1"/>
    </source>
</evidence>
<feature type="region of interest" description="Disordered" evidence="5">
    <location>
        <begin position="352"/>
        <end position="384"/>
    </location>
</feature>
<dbReference type="Pfam" id="PF13519">
    <property type="entry name" value="VWA_2"/>
    <property type="match status" value="1"/>
</dbReference>
<dbReference type="PROSITE" id="PS50234">
    <property type="entry name" value="VWFA"/>
    <property type="match status" value="1"/>
</dbReference>
<dbReference type="SMART" id="SM00327">
    <property type="entry name" value="VWA"/>
    <property type="match status" value="1"/>
</dbReference>
<evidence type="ECO:0000259" key="7">
    <source>
        <dbReference type="PROSITE" id="PS50234"/>
    </source>
</evidence>
<evidence type="ECO:0000256" key="4">
    <source>
        <dbReference type="ARBA" id="ARBA00023136"/>
    </source>
</evidence>
<evidence type="ECO:0000256" key="1">
    <source>
        <dbReference type="ARBA" id="ARBA00022475"/>
    </source>
</evidence>
<keyword evidence="4 6" id="KW-0472">Membrane</keyword>
<organism evidence="8 9">
    <name type="scientific">Sorangium cellulosum</name>
    <name type="common">Polyangium cellulosum</name>
    <dbReference type="NCBI Taxonomy" id="56"/>
    <lineage>
        <taxon>Bacteria</taxon>
        <taxon>Pseudomonadati</taxon>
        <taxon>Myxococcota</taxon>
        <taxon>Polyangia</taxon>
        <taxon>Polyangiales</taxon>
        <taxon>Polyangiaceae</taxon>
        <taxon>Sorangium</taxon>
    </lineage>
</organism>
<dbReference type="EMBL" id="JEMA01000646">
    <property type="protein sequence ID" value="KYF67489.1"/>
    <property type="molecule type" value="Genomic_DNA"/>
</dbReference>
<dbReference type="PANTHER" id="PTHR22550">
    <property type="entry name" value="SPORE GERMINATION PROTEIN"/>
    <property type="match status" value="1"/>
</dbReference>
<comment type="caution">
    <text evidence="8">The sequence shown here is derived from an EMBL/GenBank/DDBJ whole genome shotgun (WGS) entry which is preliminary data.</text>
</comment>
<protein>
    <recommendedName>
        <fullName evidence="7">VWFA domain-containing protein</fullName>
    </recommendedName>
</protein>
<sequence>MNFAAPWFLLGTAFAALIGLLLILGGFGVARAIKRFGDEDRVKALTTADPAKRRAWKGVLLVLATALAFVAAARPQYGKGTRLVPATNVDVVVVLDYSKSMYARDVEPSRIFRAKVEVARLIKDLEGARFGAVAFAGEPMGFPLTADGAAIAQFFRQLDPNDMPIGGTAIARALDQANELLRRDPKSAEHKRIILLVTDGEDLEGYPLSVAQAIGAQGTTIHVVQIGGRTPEPIPEIGPDGRIVGWRQDRQGKPLTTELSLSGEQQLASIAQATPGGQIIRAEKGTTGIETIAAELRRQMKSEFSERVETVYADVYFYPLGLAILLLIAEVFLKDAPRRRFVATHPKAAPRRAALLKRRQGDADPAAEAEPAAAGSAGGQHAAS</sequence>
<evidence type="ECO:0000313" key="9">
    <source>
        <dbReference type="Proteomes" id="UP000075260"/>
    </source>
</evidence>
<keyword evidence="2 6" id="KW-0812">Transmembrane</keyword>
<dbReference type="SUPFAM" id="SSF53300">
    <property type="entry name" value="vWA-like"/>
    <property type="match status" value="1"/>
</dbReference>
<evidence type="ECO:0000256" key="3">
    <source>
        <dbReference type="ARBA" id="ARBA00022989"/>
    </source>
</evidence>
<dbReference type="InterPro" id="IPR036465">
    <property type="entry name" value="vWFA_dom_sf"/>
</dbReference>
<keyword evidence="3 6" id="KW-1133">Transmembrane helix</keyword>
<gene>
    <name evidence="8" type="ORF">BE15_20865</name>
</gene>